<dbReference type="RefSeq" id="WP_119497123.1">
    <property type="nucleotide sequence ID" value="NZ_NRJH01000037.1"/>
</dbReference>
<dbReference type="InterPro" id="IPR055247">
    <property type="entry name" value="InsJ-like_HTH"/>
</dbReference>
<keyword evidence="1" id="KW-0175">Coiled coil</keyword>
<reference evidence="3 4" key="1">
    <citation type="submission" date="2017-08" db="EMBL/GenBank/DDBJ databases">
        <title>Reclassification of Bisgaard taxon 37 and 44.</title>
        <authorList>
            <person name="Christensen H."/>
        </authorList>
    </citation>
    <scope>NUCLEOTIDE SEQUENCE [LARGE SCALE GENOMIC DNA]</scope>
    <source>
        <strain evidence="3 4">B96_4</strain>
    </source>
</reference>
<evidence type="ECO:0000256" key="1">
    <source>
        <dbReference type="SAM" id="Coils"/>
    </source>
</evidence>
<evidence type="ECO:0000313" key="4">
    <source>
        <dbReference type="Proteomes" id="UP000266258"/>
    </source>
</evidence>
<dbReference type="Proteomes" id="UP000266258">
    <property type="component" value="Unassembled WGS sequence"/>
</dbReference>
<organism evidence="3 4">
    <name type="scientific">Psittacicella melopsittaci</name>
    <dbReference type="NCBI Taxonomy" id="2028576"/>
    <lineage>
        <taxon>Bacteria</taxon>
        <taxon>Pseudomonadati</taxon>
        <taxon>Pseudomonadota</taxon>
        <taxon>Gammaproteobacteria</taxon>
        <taxon>Pasteurellales</taxon>
        <taxon>Psittacicellaceae</taxon>
        <taxon>Psittacicella</taxon>
    </lineage>
</organism>
<dbReference type="AlphaFoldDB" id="A0A3A1Y4W9"/>
<keyword evidence="4" id="KW-1185">Reference proteome</keyword>
<dbReference type="Gene3D" id="1.10.10.60">
    <property type="entry name" value="Homeodomain-like"/>
    <property type="match status" value="1"/>
</dbReference>
<protein>
    <recommendedName>
        <fullName evidence="2">Insertion element IS150 protein InsJ-like helix-turn-helix domain-containing protein</fullName>
    </recommendedName>
</protein>
<sequence length="93" mass="10678">MPAYPKEMRKAVIQEYKRGKKSATQIAKDFGISYITLYAWLKNVKKRRVVTSSTPSKKVEKKVSSVTLLLERIEKLEAQVVYLKQELSTAKSN</sequence>
<gene>
    <name evidence="3" type="ORF">CJP74_04675</name>
</gene>
<accession>A0A3A1Y4W9</accession>
<dbReference type="OrthoDB" id="7068211at2"/>
<comment type="caution">
    <text evidence="3">The sequence shown here is derived from an EMBL/GenBank/DDBJ whole genome shotgun (WGS) entry which is preliminary data.</text>
</comment>
<dbReference type="EMBL" id="NRJH01000037">
    <property type="protein sequence ID" value="RIY32430.1"/>
    <property type="molecule type" value="Genomic_DNA"/>
</dbReference>
<dbReference type="GO" id="GO:0003677">
    <property type="term" value="F:DNA binding"/>
    <property type="evidence" value="ECO:0007669"/>
    <property type="project" value="InterPro"/>
</dbReference>
<dbReference type="InterPro" id="IPR009057">
    <property type="entry name" value="Homeodomain-like_sf"/>
</dbReference>
<dbReference type="Pfam" id="PF13518">
    <property type="entry name" value="HTH_28"/>
    <property type="match status" value="1"/>
</dbReference>
<feature type="coiled-coil region" evidence="1">
    <location>
        <begin position="66"/>
        <end position="93"/>
    </location>
</feature>
<dbReference type="SUPFAM" id="SSF46689">
    <property type="entry name" value="Homeodomain-like"/>
    <property type="match status" value="1"/>
</dbReference>
<name>A0A3A1Y4W9_9GAMM</name>
<evidence type="ECO:0000313" key="3">
    <source>
        <dbReference type="EMBL" id="RIY32430.1"/>
    </source>
</evidence>
<feature type="domain" description="Insertion element IS150 protein InsJ-like helix-turn-helix" evidence="2">
    <location>
        <begin position="8"/>
        <end position="43"/>
    </location>
</feature>
<proteinExistence type="predicted"/>
<dbReference type="GO" id="GO:0004803">
    <property type="term" value="F:transposase activity"/>
    <property type="evidence" value="ECO:0007669"/>
    <property type="project" value="InterPro"/>
</dbReference>
<dbReference type="GO" id="GO:0006313">
    <property type="term" value="P:DNA transposition"/>
    <property type="evidence" value="ECO:0007669"/>
    <property type="project" value="InterPro"/>
</dbReference>
<evidence type="ECO:0000259" key="2">
    <source>
        <dbReference type="Pfam" id="PF13518"/>
    </source>
</evidence>